<dbReference type="GO" id="GO:0004806">
    <property type="term" value="F:triacylglycerol lipase activity"/>
    <property type="evidence" value="ECO:0007669"/>
    <property type="project" value="TreeGrafter"/>
</dbReference>
<evidence type="ECO:0000313" key="2">
    <source>
        <dbReference type="EMBL" id="SVD20224.1"/>
    </source>
</evidence>
<organism evidence="2">
    <name type="scientific">marine metagenome</name>
    <dbReference type="NCBI Taxonomy" id="408172"/>
    <lineage>
        <taxon>unclassified sequences</taxon>
        <taxon>metagenomes</taxon>
        <taxon>ecological metagenomes</taxon>
    </lineage>
</organism>
<feature type="non-terminal residue" evidence="2">
    <location>
        <position position="1"/>
    </location>
</feature>
<evidence type="ECO:0000259" key="1">
    <source>
        <dbReference type="Pfam" id="PF00561"/>
    </source>
</evidence>
<protein>
    <recommendedName>
        <fullName evidence="1">AB hydrolase-1 domain-containing protein</fullName>
    </recommendedName>
</protein>
<dbReference type="Pfam" id="PF00561">
    <property type="entry name" value="Abhydrolase_1"/>
    <property type="match status" value="1"/>
</dbReference>
<gene>
    <name evidence="2" type="ORF">METZ01_LOCUS373078</name>
</gene>
<dbReference type="PANTHER" id="PTHR43433">
    <property type="entry name" value="HYDROLASE, ALPHA/BETA FOLD FAMILY PROTEIN"/>
    <property type="match status" value="1"/>
</dbReference>
<feature type="domain" description="AB hydrolase-1" evidence="1">
    <location>
        <begin position="35"/>
        <end position="138"/>
    </location>
</feature>
<dbReference type="SUPFAM" id="SSF53474">
    <property type="entry name" value="alpha/beta-Hydrolases"/>
    <property type="match status" value="1"/>
</dbReference>
<dbReference type="Gene3D" id="3.40.50.1820">
    <property type="entry name" value="alpha/beta hydrolase"/>
    <property type="match status" value="1"/>
</dbReference>
<dbReference type="InterPro" id="IPR000073">
    <property type="entry name" value="AB_hydrolase_1"/>
</dbReference>
<name>A0A382TDM4_9ZZZZ</name>
<dbReference type="EMBL" id="UINC01135833">
    <property type="protein sequence ID" value="SVD20224.1"/>
    <property type="molecule type" value="Genomic_DNA"/>
</dbReference>
<dbReference type="GO" id="GO:0046503">
    <property type="term" value="P:glycerolipid catabolic process"/>
    <property type="evidence" value="ECO:0007669"/>
    <property type="project" value="TreeGrafter"/>
</dbReference>
<dbReference type="PANTHER" id="PTHR43433:SF5">
    <property type="entry name" value="AB HYDROLASE-1 DOMAIN-CONTAINING PROTEIN"/>
    <property type="match status" value="1"/>
</dbReference>
<dbReference type="InterPro" id="IPR029058">
    <property type="entry name" value="AB_hydrolase_fold"/>
</dbReference>
<proteinExistence type="predicted"/>
<dbReference type="InterPro" id="IPR050471">
    <property type="entry name" value="AB_hydrolase"/>
</dbReference>
<reference evidence="2" key="1">
    <citation type="submission" date="2018-05" db="EMBL/GenBank/DDBJ databases">
        <authorList>
            <person name="Lanie J.A."/>
            <person name="Ng W.-L."/>
            <person name="Kazmierczak K.M."/>
            <person name="Andrzejewski T.M."/>
            <person name="Davidsen T.M."/>
            <person name="Wayne K.J."/>
            <person name="Tettelin H."/>
            <person name="Glass J.I."/>
            <person name="Rusch D."/>
            <person name="Podicherti R."/>
            <person name="Tsui H.-C.T."/>
            <person name="Winkler M.E."/>
        </authorList>
    </citation>
    <scope>NUCLEOTIDE SEQUENCE</scope>
</reference>
<dbReference type="AlphaFoldDB" id="A0A382TDM4"/>
<accession>A0A382TDM4</accession>
<sequence>HRIHYRLSGERGPWIILYPPFILDNEAWDMSGYVQLLERDFRLMLIDPLGQGRSDSPEDPSCYTMESRVQNVLNVMQEVQMDYAHFFGVGLGGQVGFQMAVDAPNKVRSLITAAAHPYPRLDEIKTLEEGLDQLRSGNIEIYLQQWRSEEHLSLEQQDQILKGNPISHSIGLEACCRWKGVADHLESINISSLHFTCTSEPSFLSVREAGRRLRYGRYVILPKIVYSHGLWSTETIVEPMLEFIRKLRN</sequence>